<dbReference type="PANTHER" id="PTHR31681:SF39">
    <property type="entry name" value="OS01G0785900 PROTEIN"/>
    <property type="match status" value="1"/>
</dbReference>
<dbReference type="OrthoDB" id="9514740at2759"/>
<evidence type="ECO:0000259" key="2">
    <source>
        <dbReference type="PROSITE" id="PS00028"/>
    </source>
</evidence>
<gene>
    <name evidence="4" type="primary">LOC108979334</name>
</gene>
<dbReference type="AlphaFoldDB" id="A0A2I4DEG4"/>
<dbReference type="KEGG" id="jre:108979334"/>
<dbReference type="PROSITE" id="PS00028">
    <property type="entry name" value="ZINC_FINGER_C2H2_1"/>
    <property type="match status" value="1"/>
</dbReference>
<dbReference type="InterPro" id="IPR013087">
    <property type="entry name" value="Znf_C2H2_type"/>
</dbReference>
<sequence>MSMVWIALKNSLDCRKLQLPSDVHDPEADGNPSTSEKRPGRSRCLGSISNLREKPLGCSARTAWSSESLNPVTHKIVLDDPTTCETKTGPLCVSHKDRDRGRDIGPTFVGNLRPWTTDHSHRVPHFKPSGPTSSIRTHGGSIIFDDGCGGGIHICSKIRRSNETDYNGSSTLICQMCGEKFRKLDAIEGHRLSKHAVIELGEGDLSRKIVEKICQKSWLKTENNCRRMERVLKVQNMPKNVSCFEEHRETMKIKASRLPKRHPRCLVDGNELLMFYGTTVVCSLGMNKDSCSLCTLDNCGVCQVLRHGFFAKKECNGGLGVFTTSSSERALESIETDEADRSVRKALMVCRVVAGRVHKPGESIQDMTAPGFDSLARKMGSHSNVEELYVLNPQAILPCFVVIISKGSFV</sequence>
<dbReference type="GeneID" id="108979334"/>
<dbReference type="Proteomes" id="UP000235220">
    <property type="component" value="Chromosome 3"/>
</dbReference>
<evidence type="ECO:0000313" key="3">
    <source>
        <dbReference type="Proteomes" id="UP000235220"/>
    </source>
</evidence>
<evidence type="ECO:0000256" key="1">
    <source>
        <dbReference type="SAM" id="MobiDB-lite"/>
    </source>
</evidence>
<reference evidence="4" key="1">
    <citation type="submission" date="2025-08" db="UniProtKB">
        <authorList>
            <consortium name="RefSeq"/>
        </authorList>
    </citation>
    <scope>IDENTIFICATION</scope>
    <source>
        <tissue evidence="4">Leaves</tissue>
    </source>
</reference>
<accession>A0A2I4DEG4</accession>
<name>A0A2I4DEG4_JUGRE</name>
<evidence type="ECO:0000313" key="4">
    <source>
        <dbReference type="RefSeq" id="XP_018805536.2"/>
    </source>
</evidence>
<dbReference type="Gene3D" id="3.90.228.10">
    <property type="match status" value="1"/>
</dbReference>
<feature type="region of interest" description="Disordered" evidence="1">
    <location>
        <begin position="19"/>
        <end position="43"/>
    </location>
</feature>
<organism evidence="3 4">
    <name type="scientific">Juglans regia</name>
    <name type="common">English walnut</name>
    <dbReference type="NCBI Taxonomy" id="51240"/>
    <lineage>
        <taxon>Eukaryota</taxon>
        <taxon>Viridiplantae</taxon>
        <taxon>Streptophyta</taxon>
        <taxon>Embryophyta</taxon>
        <taxon>Tracheophyta</taxon>
        <taxon>Spermatophyta</taxon>
        <taxon>Magnoliopsida</taxon>
        <taxon>eudicotyledons</taxon>
        <taxon>Gunneridae</taxon>
        <taxon>Pentapetalae</taxon>
        <taxon>rosids</taxon>
        <taxon>fabids</taxon>
        <taxon>Fagales</taxon>
        <taxon>Juglandaceae</taxon>
        <taxon>Juglans</taxon>
    </lineage>
</organism>
<feature type="region of interest" description="Disordered" evidence="1">
    <location>
        <begin position="103"/>
        <end position="134"/>
    </location>
</feature>
<dbReference type="FunFam" id="3.90.228.10:FF:000015">
    <property type="entry name" value="C2H2-like zinc finger protein"/>
    <property type="match status" value="1"/>
</dbReference>
<dbReference type="SUPFAM" id="SSF56399">
    <property type="entry name" value="ADP-ribosylation"/>
    <property type="match status" value="1"/>
</dbReference>
<dbReference type="PANTHER" id="PTHR31681">
    <property type="entry name" value="C2H2-LIKE ZINC FINGER PROTEIN"/>
    <property type="match status" value="1"/>
</dbReference>
<dbReference type="InParanoid" id="A0A2I4DEG4"/>
<proteinExistence type="predicted"/>
<protein>
    <submittedName>
        <fullName evidence="4">Uncharacterized protein LOC108979334</fullName>
    </submittedName>
</protein>
<feature type="domain" description="C2H2-type" evidence="2">
    <location>
        <begin position="174"/>
        <end position="195"/>
    </location>
</feature>
<dbReference type="STRING" id="51240.A0A2I4DEG4"/>
<dbReference type="RefSeq" id="XP_018805536.2">
    <property type="nucleotide sequence ID" value="XM_018949991.2"/>
</dbReference>
<keyword evidence="3" id="KW-1185">Reference proteome</keyword>